<dbReference type="AlphaFoldDB" id="A0A5C8F3P7"/>
<keyword evidence="7 9" id="KW-0067">ATP-binding</keyword>
<dbReference type="UniPathway" id="UPA00056">
    <property type="reaction ID" value="UER00094"/>
</dbReference>
<dbReference type="GO" id="GO:0016114">
    <property type="term" value="P:terpenoid biosynthetic process"/>
    <property type="evidence" value="ECO:0007669"/>
    <property type="project" value="UniProtKB-UniRule"/>
</dbReference>
<evidence type="ECO:0000313" key="12">
    <source>
        <dbReference type="EMBL" id="TXJ43180.1"/>
    </source>
</evidence>
<reference evidence="12 13" key="1">
    <citation type="journal article" date="1992" name="Lakartidningen">
        <title>[Penicillin V and not amoxicillin is the first choice preparation in acute otitis].</title>
        <authorList>
            <person name="Kamme C."/>
            <person name="Lundgren K."/>
            <person name="Prellner K."/>
        </authorList>
    </citation>
    <scope>NUCLEOTIDE SEQUENCE [LARGE SCALE GENOMIC DNA]</scope>
    <source>
        <strain evidence="12 13">PC5538III-hc</strain>
    </source>
</reference>
<feature type="active site" evidence="9">
    <location>
        <position position="9"/>
    </location>
</feature>
<comment type="similarity">
    <text evidence="1 9">Belongs to the GHMP kinase family. IspE subfamily.</text>
</comment>
<evidence type="ECO:0000256" key="5">
    <source>
        <dbReference type="ARBA" id="ARBA00022741"/>
    </source>
</evidence>
<dbReference type="PANTHER" id="PTHR43527">
    <property type="entry name" value="4-DIPHOSPHOCYTIDYL-2-C-METHYL-D-ERYTHRITOL KINASE, CHLOROPLASTIC"/>
    <property type="match status" value="1"/>
</dbReference>
<evidence type="ECO:0000256" key="7">
    <source>
        <dbReference type="ARBA" id="ARBA00022840"/>
    </source>
</evidence>
<dbReference type="OrthoDB" id="9809438at2"/>
<dbReference type="InterPro" id="IPR020568">
    <property type="entry name" value="Ribosomal_Su5_D2-typ_SF"/>
</dbReference>
<dbReference type="EC" id="2.7.1.148" evidence="2 9"/>
<gene>
    <name evidence="9 12" type="primary">ispE</name>
    <name evidence="12" type="ORF">EPJ72_04525</name>
</gene>
<feature type="active site" evidence="9">
    <location>
        <position position="134"/>
    </location>
</feature>
<comment type="pathway">
    <text evidence="9">Isoprenoid biosynthesis; isopentenyl diphosphate biosynthesis via DXP pathway; isopentenyl diphosphate from 1-deoxy-D-xylulose 5-phosphate: step 3/6.</text>
</comment>
<evidence type="ECO:0000259" key="11">
    <source>
        <dbReference type="Pfam" id="PF08544"/>
    </source>
</evidence>
<dbReference type="InterPro" id="IPR014721">
    <property type="entry name" value="Ribsml_uS5_D2-typ_fold_subgr"/>
</dbReference>
<dbReference type="Pfam" id="PF08544">
    <property type="entry name" value="GHMP_kinases_C"/>
    <property type="match status" value="1"/>
</dbReference>
<evidence type="ECO:0000256" key="3">
    <source>
        <dbReference type="ARBA" id="ARBA00017473"/>
    </source>
</evidence>
<evidence type="ECO:0000256" key="6">
    <source>
        <dbReference type="ARBA" id="ARBA00022777"/>
    </source>
</evidence>
<comment type="caution">
    <text evidence="12">The sequence shown here is derived from an EMBL/GenBank/DDBJ whole genome shotgun (WGS) entry which is preliminary data.</text>
</comment>
<evidence type="ECO:0000256" key="1">
    <source>
        <dbReference type="ARBA" id="ARBA00009684"/>
    </source>
</evidence>
<comment type="function">
    <text evidence="9">Catalyzes the phosphorylation of the position 2 hydroxy group of 4-diphosphocytidyl-2C-methyl-D-erythritol.</text>
</comment>
<evidence type="ECO:0000256" key="2">
    <source>
        <dbReference type="ARBA" id="ARBA00012052"/>
    </source>
</evidence>
<dbReference type="InterPro" id="IPR036554">
    <property type="entry name" value="GHMP_kinase_C_sf"/>
</dbReference>
<dbReference type="HAMAP" id="MF_00061">
    <property type="entry name" value="IspE"/>
    <property type="match status" value="1"/>
</dbReference>
<dbReference type="EMBL" id="SAXY01000030">
    <property type="protein sequence ID" value="TXJ43180.1"/>
    <property type="molecule type" value="Genomic_DNA"/>
</dbReference>
<dbReference type="GO" id="GO:0050515">
    <property type="term" value="F:4-(cytidine 5'-diphospho)-2-C-methyl-D-erythritol kinase activity"/>
    <property type="evidence" value="ECO:0007669"/>
    <property type="project" value="UniProtKB-UniRule"/>
</dbReference>
<dbReference type="GO" id="GO:0005524">
    <property type="term" value="F:ATP binding"/>
    <property type="evidence" value="ECO:0007669"/>
    <property type="project" value="UniProtKB-UniRule"/>
</dbReference>
<dbReference type="NCBIfam" id="TIGR00154">
    <property type="entry name" value="ispE"/>
    <property type="match status" value="1"/>
</dbReference>
<evidence type="ECO:0000256" key="8">
    <source>
        <dbReference type="ARBA" id="ARBA00032554"/>
    </source>
</evidence>
<proteinExistence type="inferred from homology"/>
<feature type="domain" description="GHMP kinase N-terminal" evidence="10">
    <location>
        <begin position="65"/>
        <end position="140"/>
    </location>
</feature>
<feature type="domain" description="GHMP kinase C-terminal" evidence="11">
    <location>
        <begin position="209"/>
        <end position="269"/>
    </location>
</feature>
<dbReference type="PANTHER" id="PTHR43527:SF2">
    <property type="entry name" value="4-DIPHOSPHOCYTIDYL-2-C-METHYL-D-ERYTHRITOL KINASE, CHLOROPLASTIC"/>
    <property type="match status" value="1"/>
</dbReference>
<dbReference type="InterPro" id="IPR013750">
    <property type="entry name" value="GHMP_kinase_C_dom"/>
</dbReference>
<sequence>MIELKSPCKVNLFLDITSKREDGYHLIESLFHTVNLYDILTIEESTSFKVTTTGKYRLNDDNEDNILSRIFLFFKDSMNLKKSYKINIEKNIPNGAGLGGGSSNAGVFIKFLLEDLKIKEDETLIKTFSKFGADIPFFIKQGMSWVNGIGENIFNYNYTLPYKIIIIYPNIHVSTKIAYSNFKREDFNKADFLSFKSIFDNKKLDFNNIYNNLYNVFENNVFTLDPKIKEYKEEMQNKINKKIMMSGSGSSLFTLYDSDDKKIENDYNILKEEFPYLDVFKLELI</sequence>
<feature type="binding site" evidence="9">
    <location>
        <begin position="93"/>
        <end position="103"/>
    </location>
    <ligand>
        <name>ATP</name>
        <dbReference type="ChEBI" id="CHEBI:30616"/>
    </ligand>
</feature>
<keyword evidence="6 9" id="KW-0418">Kinase</keyword>
<dbReference type="PIRSF" id="PIRSF010376">
    <property type="entry name" value="IspE"/>
    <property type="match status" value="1"/>
</dbReference>
<comment type="catalytic activity">
    <reaction evidence="9">
        <text>4-CDP-2-C-methyl-D-erythritol + ATP = 4-CDP-2-C-methyl-D-erythritol 2-phosphate + ADP + H(+)</text>
        <dbReference type="Rhea" id="RHEA:18437"/>
        <dbReference type="ChEBI" id="CHEBI:15378"/>
        <dbReference type="ChEBI" id="CHEBI:30616"/>
        <dbReference type="ChEBI" id="CHEBI:57823"/>
        <dbReference type="ChEBI" id="CHEBI:57919"/>
        <dbReference type="ChEBI" id="CHEBI:456216"/>
        <dbReference type="EC" id="2.7.1.148"/>
    </reaction>
</comment>
<keyword evidence="5 9" id="KW-0547">Nucleotide-binding</keyword>
<evidence type="ECO:0000259" key="10">
    <source>
        <dbReference type="Pfam" id="PF00288"/>
    </source>
</evidence>
<keyword evidence="4 9" id="KW-0808">Transferase</keyword>
<dbReference type="InterPro" id="IPR006204">
    <property type="entry name" value="GHMP_kinase_N_dom"/>
</dbReference>
<name>A0A5C8F3P7_BRAPL</name>
<dbReference type="InterPro" id="IPR004424">
    <property type="entry name" value="IspE"/>
</dbReference>
<dbReference type="Pfam" id="PF00288">
    <property type="entry name" value="GHMP_kinases_N"/>
    <property type="match status" value="1"/>
</dbReference>
<evidence type="ECO:0000313" key="13">
    <source>
        <dbReference type="Proteomes" id="UP000323176"/>
    </source>
</evidence>
<keyword evidence="9" id="KW-0414">Isoprene biosynthesis</keyword>
<protein>
    <recommendedName>
        <fullName evidence="3 9">4-diphosphocytidyl-2-C-methyl-D-erythritol kinase</fullName>
        <shortName evidence="9">CMK</shortName>
        <ecNumber evidence="2 9">2.7.1.148</ecNumber>
    </recommendedName>
    <alternativeName>
        <fullName evidence="8 9">4-(cytidine-5'-diphospho)-2-C-methyl-D-erythritol kinase</fullName>
    </alternativeName>
</protein>
<evidence type="ECO:0000256" key="9">
    <source>
        <dbReference type="HAMAP-Rule" id="MF_00061"/>
    </source>
</evidence>
<organism evidence="12 13">
    <name type="scientific">Brachyspira pilosicoli</name>
    <name type="common">Serpulina pilosicoli</name>
    <dbReference type="NCBI Taxonomy" id="52584"/>
    <lineage>
        <taxon>Bacteria</taxon>
        <taxon>Pseudomonadati</taxon>
        <taxon>Spirochaetota</taxon>
        <taxon>Spirochaetia</taxon>
        <taxon>Brachyspirales</taxon>
        <taxon>Brachyspiraceae</taxon>
        <taxon>Brachyspira</taxon>
    </lineage>
</organism>
<dbReference type="GO" id="GO:0019288">
    <property type="term" value="P:isopentenyl diphosphate biosynthetic process, methylerythritol 4-phosphate pathway"/>
    <property type="evidence" value="ECO:0007669"/>
    <property type="project" value="UniProtKB-UniRule"/>
</dbReference>
<dbReference type="SUPFAM" id="SSF54211">
    <property type="entry name" value="Ribosomal protein S5 domain 2-like"/>
    <property type="match status" value="1"/>
</dbReference>
<dbReference type="Proteomes" id="UP000323176">
    <property type="component" value="Unassembled WGS sequence"/>
</dbReference>
<dbReference type="Gene3D" id="3.30.70.890">
    <property type="entry name" value="GHMP kinase, C-terminal domain"/>
    <property type="match status" value="1"/>
</dbReference>
<evidence type="ECO:0000256" key="4">
    <source>
        <dbReference type="ARBA" id="ARBA00022679"/>
    </source>
</evidence>
<dbReference type="SUPFAM" id="SSF55060">
    <property type="entry name" value="GHMP Kinase, C-terminal domain"/>
    <property type="match status" value="1"/>
</dbReference>
<dbReference type="Gene3D" id="3.30.230.10">
    <property type="match status" value="1"/>
</dbReference>
<accession>A0A5C8F3P7</accession>